<dbReference type="EMBL" id="JANPWB010000008">
    <property type="protein sequence ID" value="KAJ1165087.1"/>
    <property type="molecule type" value="Genomic_DNA"/>
</dbReference>
<sequence>MKLHARQSRLHEPFSLCSGRACGGARARLGIFSLCDQQCRQRKIARSHPNQGGHGYGGSARPDVGGIEAAPLTATTKKAMGGKFKMALIPAESLERGSAYVSEIEKTLERMNNVLNKSVAYWWMEEKNVALDWEKKRKLDLSAGERSWKRPGRGITSEKHMKPDGHDRTCTRDPKSFQRK</sequence>
<comment type="caution">
    <text evidence="2">The sequence shown here is derived from an EMBL/GenBank/DDBJ whole genome shotgun (WGS) entry which is preliminary data.</text>
</comment>
<feature type="compositionally biased region" description="Basic and acidic residues" evidence="1">
    <location>
        <begin position="156"/>
        <end position="180"/>
    </location>
</feature>
<reference evidence="2" key="1">
    <citation type="journal article" date="2022" name="bioRxiv">
        <title>Sequencing and chromosome-scale assembly of the giantPleurodeles waltlgenome.</title>
        <authorList>
            <person name="Brown T."/>
            <person name="Elewa A."/>
            <person name="Iarovenko S."/>
            <person name="Subramanian E."/>
            <person name="Araus A.J."/>
            <person name="Petzold A."/>
            <person name="Susuki M."/>
            <person name="Suzuki K.-i.T."/>
            <person name="Hayashi T."/>
            <person name="Toyoda A."/>
            <person name="Oliveira C."/>
            <person name="Osipova E."/>
            <person name="Leigh N.D."/>
            <person name="Simon A."/>
            <person name="Yun M.H."/>
        </authorList>
    </citation>
    <scope>NUCLEOTIDE SEQUENCE</scope>
    <source>
        <strain evidence="2">20211129_DDA</strain>
        <tissue evidence="2">Liver</tissue>
    </source>
</reference>
<feature type="region of interest" description="Disordered" evidence="1">
    <location>
        <begin position="142"/>
        <end position="180"/>
    </location>
</feature>
<gene>
    <name evidence="2" type="ORF">NDU88_005516</name>
</gene>
<protein>
    <submittedName>
        <fullName evidence="2">Uncharacterized protein</fullName>
    </submittedName>
</protein>
<name>A0AAV7SLW7_PLEWA</name>
<accession>A0AAV7SLW7</accession>
<dbReference type="AlphaFoldDB" id="A0AAV7SLW7"/>
<evidence type="ECO:0000313" key="2">
    <source>
        <dbReference type="EMBL" id="KAJ1165087.1"/>
    </source>
</evidence>
<dbReference type="Proteomes" id="UP001066276">
    <property type="component" value="Chromosome 4_2"/>
</dbReference>
<evidence type="ECO:0000313" key="3">
    <source>
        <dbReference type="Proteomes" id="UP001066276"/>
    </source>
</evidence>
<evidence type="ECO:0000256" key="1">
    <source>
        <dbReference type="SAM" id="MobiDB-lite"/>
    </source>
</evidence>
<organism evidence="2 3">
    <name type="scientific">Pleurodeles waltl</name>
    <name type="common">Iberian ribbed newt</name>
    <dbReference type="NCBI Taxonomy" id="8319"/>
    <lineage>
        <taxon>Eukaryota</taxon>
        <taxon>Metazoa</taxon>
        <taxon>Chordata</taxon>
        <taxon>Craniata</taxon>
        <taxon>Vertebrata</taxon>
        <taxon>Euteleostomi</taxon>
        <taxon>Amphibia</taxon>
        <taxon>Batrachia</taxon>
        <taxon>Caudata</taxon>
        <taxon>Salamandroidea</taxon>
        <taxon>Salamandridae</taxon>
        <taxon>Pleurodelinae</taxon>
        <taxon>Pleurodeles</taxon>
    </lineage>
</organism>
<keyword evidence="3" id="KW-1185">Reference proteome</keyword>
<proteinExistence type="predicted"/>